<keyword evidence="3" id="KW-1185">Reference proteome</keyword>
<reference evidence="2 3" key="1">
    <citation type="submission" date="2014-08" db="EMBL/GenBank/DDBJ databases">
        <title>Genome sequence of Tetragenococcus muriaticus.</title>
        <authorList>
            <person name="Chuea-nongthon C."/>
            <person name="Rodtong S."/>
            <person name="Yongsawatdigul J."/>
            <person name="Steele J.L."/>
            <person name="Liu X.-y."/>
            <person name="Speers J."/>
            <person name="Glasner J.D."/>
            <person name="Neeno-Eckwall E.C."/>
        </authorList>
    </citation>
    <scope>NUCLEOTIDE SEQUENCE [LARGE SCALE GENOMIC DNA]</scope>
    <source>
        <strain evidence="2 3">3MR10-3</strain>
    </source>
</reference>
<dbReference type="Proteomes" id="UP000029381">
    <property type="component" value="Unassembled WGS sequence"/>
</dbReference>
<sequence length="123" mass="14251">MFSNKVQISLFVDDVQKEVDFWQKLDFIVFDKQETDGSLVVEIAPSQNADMHFVIYDRNFVEKQSPEVATNPPQIMFFSEDITQLYKTMQTLPIELGELIQLEETLVFNFVDPDGNYFAVTEA</sequence>
<dbReference type="EMBL" id="JPVT01000131">
    <property type="protein sequence ID" value="KFN90776.1"/>
    <property type="molecule type" value="Genomic_DNA"/>
</dbReference>
<protein>
    <submittedName>
        <fullName evidence="2">Glyoxalase family protein</fullName>
    </submittedName>
</protein>
<proteinExistence type="predicted"/>
<dbReference type="InterPro" id="IPR029068">
    <property type="entry name" value="Glyas_Bleomycin-R_OHBP_Dase"/>
</dbReference>
<dbReference type="PANTHER" id="PTHR36437">
    <property type="entry name" value="GLYOXALASE/BLEOMYCIN RESISTANCE PROTEIN/DIOXYGENASE"/>
    <property type="match status" value="1"/>
</dbReference>
<dbReference type="Gene3D" id="3.10.180.10">
    <property type="entry name" value="2,3-Dihydroxybiphenyl 1,2-Dioxygenase, domain 1"/>
    <property type="match status" value="1"/>
</dbReference>
<name>A0A091BYT7_9ENTE</name>
<dbReference type="PATRIC" id="fig|1302648.3.peg.1293"/>
<evidence type="ECO:0000313" key="2">
    <source>
        <dbReference type="EMBL" id="KFN90776.1"/>
    </source>
</evidence>
<dbReference type="SUPFAM" id="SSF54593">
    <property type="entry name" value="Glyoxalase/Bleomycin resistance protein/Dihydroxybiphenyl dioxygenase"/>
    <property type="match status" value="1"/>
</dbReference>
<dbReference type="PANTHER" id="PTHR36437:SF2">
    <property type="entry name" value="GLYOXALASE_BLEOMYCIN RESISTANCE PROTEIN_DIOXYGENASE"/>
    <property type="match status" value="1"/>
</dbReference>
<accession>A0A091BYT7</accession>
<dbReference type="Pfam" id="PF00903">
    <property type="entry name" value="Glyoxalase"/>
    <property type="match status" value="1"/>
</dbReference>
<comment type="caution">
    <text evidence="2">The sequence shown here is derived from an EMBL/GenBank/DDBJ whole genome shotgun (WGS) entry which is preliminary data.</text>
</comment>
<evidence type="ECO:0000313" key="3">
    <source>
        <dbReference type="Proteomes" id="UP000029381"/>
    </source>
</evidence>
<feature type="domain" description="Glyoxalase/fosfomycin resistance/dioxygenase" evidence="1">
    <location>
        <begin position="7"/>
        <end position="119"/>
    </location>
</feature>
<evidence type="ECO:0000259" key="1">
    <source>
        <dbReference type="Pfam" id="PF00903"/>
    </source>
</evidence>
<dbReference type="AlphaFoldDB" id="A0A091BYT7"/>
<dbReference type="RefSeq" id="WP_028789387.1">
    <property type="nucleotide sequence ID" value="NZ_JPVT01000131.1"/>
</dbReference>
<dbReference type="InterPro" id="IPR004360">
    <property type="entry name" value="Glyas_Fos-R_dOase_dom"/>
</dbReference>
<gene>
    <name evidence="2" type="ORF">TMU3MR103_1326</name>
</gene>
<organism evidence="2 3">
    <name type="scientific">Tetragenococcus muriaticus 3MR10-3</name>
    <dbReference type="NCBI Taxonomy" id="1302648"/>
    <lineage>
        <taxon>Bacteria</taxon>
        <taxon>Bacillati</taxon>
        <taxon>Bacillota</taxon>
        <taxon>Bacilli</taxon>
        <taxon>Lactobacillales</taxon>
        <taxon>Enterococcaceae</taxon>
        <taxon>Tetragenococcus</taxon>
    </lineage>
</organism>